<evidence type="ECO:0000259" key="1">
    <source>
        <dbReference type="SMART" id="SM00988"/>
    </source>
</evidence>
<sequence>MRVVAILGDRAEAGWHRRLHAIEHAGAVEIVEVPAADLRRHRFRARSMCGREVIVDLPRDVFLFDGAVLYAEPDLALVLRVEAEIWLRLHPLDAAAALELGYHAGNLHWRVRFDGDDLLVAAETKAADYLARVAPLLDEGRVRHVG</sequence>
<name>A0A964WRS7_9HYPH</name>
<dbReference type="EMBL" id="SPKJ01000001">
    <property type="protein sequence ID" value="MYZ46233.1"/>
    <property type="molecule type" value="Genomic_DNA"/>
</dbReference>
<dbReference type="SMART" id="SM00988">
    <property type="entry name" value="UreE_N"/>
    <property type="match status" value="1"/>
</dbReference>
<evidence type="ECO:0000313" key="3">
    <source>
        <dbReference type="Proteomes" id="UP000773614"/>
    </source>
</evidence>
<gene>
    <name evidence="2" type="ORF">E4O86_00640</name>
</gene>
<dbReference type="Proteomes" id="UP000773614">
    <property type="component" value="Unassembled WGS sequence"/>
</dbReference>
<reference evidence="2" key="1">
    <citation type="submission" date="2019-03" db="EMBL/GenBank/DDBJ databases">
        <title>Afifella sp. nov., isolated from activated sludge.</title>
        <authorList>
            <person name="Li Q."/>
            <person name="Liu Y."/>
        </authorList>
    </citation>
    <scope>NUCLEOTIDE SEQUENCE</scope>
    <source>
        <strain evidence="2">L72</strain>
    </source>
</reference>
<dbReference type="OrthoDB" id="7376380at2"/>
<evidence type="ECO:0000313" key="2">
    <source>
        <dbReference type="EMBL" id="MYZ46233.1"/>
    </source>
</evidence>
<comment type="caution">
    <text evidence="2">The sequence shown here is derived from an EMBL/GenBank/DDBJ whole genome shotgun (WGS) entry which is preliminary data.</text>
</comment>
<dbReference type="SUPFAM" id="SSF69287">
    <property type="entry name" value="Urease metallochaperone UreE, N-terminal domain"/>
    <property type="match status" value="1"/>
</dbReference>
<protein>
    <submittedName>
        <fullName evidence="2">Urease accessory protein UreE</fullName>
    </submittedName>
</protein>
<dbReference type="InterPro" id="IPR004029">
    <property type="entry name" value="UreE_N"/>
</dbReference>
<feature type="domain" description="UreE urease accessory N-terminal" evidence="1">
    <location>
        <begin position="12"/>
        <end position="78"/>
    </location>
</feature>
<keyword evidence="3" id="KW-1185">Reference proteome</keyword>
<proteinExistence type="predicted"/>
<dbReference type="Gene3D" id="2.60.260.20">
    <property type="entry name" value="Urease metallochaperone UreE, N-terminal domain"/>
    <property type="match status" value="1"/>
</dbReference>
<dbReference type="AlphaFoldDB" id="A0A964WRS7"/>
<accession>A0A964WRS7</accession>
<organism evidence="2 3">
    <name type="scientific">Propylenella binzhouense</name>
    <dbReference type="NCBI Taxonomy" id="2555902"/>
    <lineage>
        <taxon>Bacteria</taxon>
        <taxon>Pseudomonadati</taxon>
        <taxon>Pseudomonadota</taxon>
        <taxon>Alphaproteobacteria</taxon>
        <taxon>Hyphomicrobiales</taxon>
        <taxon>Propylenellaceae</taxon>
        <taxon>Propylenella</taxon>
    </lineage>
</organism>
<dbReference type="InterPro" id="IPR036118">
    <property type="entry name" value="UreE_N_sf"/>
</dbReference>
<dbReference type="Pfam" id="PF02814">
    <property type="entry name" value="UreE_N"/>
    <property type="match status" value="1"/>
</dbReference>